<evidence type="ECO:0000256" key="7">
    <source>
        <dbReference type="ARBA" id="ARBA00050721"/>
    </source>
</evidence>
<feature type="binding site" evidence="13">
    <location>
        <position position="55"/>
    </location>
    <ligand>
        <name>substrate</name>
    </ligand>
</feature>
<evidence type="ECO:0000256" key="13">
    <source>
        <dbReference type="PIRSR" id="PIRSR003170-2"/>
    </source>
</evidence>
<feature type="binding site" evidence="13">
    <location>
        <position position="149"/>
    </location>
    <ligand>
        <name>substrate</name>
    </ligand>
</feature>
<dbReference type="InterPro" id="IPR016084">
    <property type="entry name" value="Haem_Oase-like_multi-hlx"/>
</dbReference>
<keyword evidence="4" id="KW-0378">Hydrolase</keyword>
<name>A0A6J1AX64_9ROSI</name>
<evidence type="ECO:0000256" key="2">
    <source>
        <dbReference type="ARBA" id="ARBA00004948"/>
    </source>
</evidence>
<gene>
    <name evidence="16" type="primary">LOC110422090</name>
</gene>
<comment type="similarity">
    <text evidence="8">Belongs to the thiaminase-2 family.</text>
</comment>
<dbReference type="CDD" id="cd19357">
    <property type="entry name" value="TenA_E_At3g16990-like"/>
    <property type="match status" value="1"/>
</dbReference>
<evidence type="ECO:0000256" key="3">
    <source>
        <dbReference type="ARBA" id="ARBA00012684"/>
    </source>
</evidence>
<feature type="domain" description="Thiaminase-2/PQQC" evidence="14">
    <location>
        <begin position="20"/>
        <end position="224"/>
    </location>
</feature>
<evidence type="ECO:0000256" key="6">
    <source>
        <dbReference type="ARBA" id="ARBA00023157"/>
    </source>
</evidence>
<dbReference type="GO" id="GO:0005829">
    <property type="term" value="C:cytosol"/>
    <property type="evidence" value="ECO:0007669"/>
    <property type="project" value="TreeGrafter"/>
</dbReference>
<comment type="catalytic activity">
    <reaction evidence="1">
        <text>4-amino-5-aminomethyl-2-methylpyrimidine + H2O = 4-amino-5-hydroxymethyl-2-methylpyrimidine + NH4(+)</text>
        <dbReference type="Rhea" id="RHEA:31799"/>
        <dbReference type="ChEBI" id="CHEBI:15377"/>
        <dbReference type="ChEBI" id="CHEBI:16892"/>
        <dbReference type="ChEBI" id="CHEBI:28938"/>
        <dbReference type="ChEBI" id="CHEBI:63416"/>
        <dbReference type="EC" id="3.5.99.2"/>
    </reaction>
</comment>
<keyword evidence="5" id="KW-0784">Thiamine biosynthesis</keyword>
<organism evidence="15 16">
    <name type="scientific">Herrania umbratica</name>
    <dbReference type="NCBI Taxonomy" id="108875"/>
    <lineage>
        <taxon>Eukaryota</taxon>
        <taxon>Viridiplantae</taxon>
        <taxon>Streptophyta</taxon>
        <taxon>Embryophyta</taxon>
        <taxon>Tracheophyta</taxon>
        <taxon>Spermatophyta</taxon>
        <taxon>Magnoliopsida</taxon>
        <taxon>eudicotyledons</taxon>
        <taxon>Gunneridae</taxon>
        <taxon>Pentapetalae</taxon>
        <taxon>rosids</taxon>
        <taxon>malvids</taxon>
        <taxon>Malvales</taxon>
        <taxon>Malvaceae</taxon>
        <taxon>Byttnerioideae</taxon>
        <taxon>Herrania</taxon>
    </lineage>
</organism>
<dbReference type="PANTHER" id="PTHR43198">
    <property type="entry name" value="BIFUNCTIONAL TH2 PROTEIN"/>
    <property type="match status" value="1"/>
</dbReference>
<evidence type="ECO:0000256" key="5">
    <source>
        <dbReference type="ARBA" id="ARBA00022977"/>
    </source>
</evidence>
<accession>A0A6J1AX64</accession>
<dbReference type="GO" id="GO:0050334">
    <property type="term" value="F:thiaminase activity"/>
    <property type="evidence" value="ECO:0007669"/>
    <property type="project" value="UniProtKB-EC"/>
</dbReference>
<dbReference type="RefSeq" id="XP_021291545.1">
    <property type="nucleotide sequence ID" value="XM_021435870.1"/>
</dbReference>
<dbReference type="GeneID" id="110422090"/>
<evidence type="ECO:0000256" key="10">
    <source>
        <dbReference type="ARBA" id="ARBA00079571"/>
    </source>
</evidence>
<dbReference type="EC" id="3.5.99.2" evidence="3"/>
<keyword evidence="15" id="KW-1185">Reference proteome</keyword>
<dbReference type="InterPro" id="IPR026285">
    <property type="entry name" value="TenA_E"/>
</dbReference>
<evidence type="ECO:0000313" key="15">
    <source>
        <dbReference type="Proteomes" id="UP000504621"/>
    </source>
</evidence>
<dbReference type="FunFam" id="1.20.910.10:FF:000007">
    <property type="entry name" value="Bifunctional TENA-E protein"/>
    <property type="match status" value="1"/>
</dbReference>
<evidence type="ECO:0000256" key="4">
    <source>
        <dbReference type="ARBA" id="ARBA00022801"/>
    </source>
</evidence>
<evidence type="ECO:0000259" key="14">
    <source>
        <dbReference type="Pfam" id="PF03070"/>
    </source>
</evidence>
<evidence type="ECO:0000313" key="16">
    <source>
        <dbReference type="RefSeq" id="XP_021291545.1"/>
    </source>
</evidence>
<evidence type="ECO:0000256" key="11">
    <source>
        <dbReference type="ARBA" id="ARBA00082825"/>
    </source>
</evidence>
<evidence type="ECO:0000256" key="1">
    <source>
        <dbReference type="ARBA" id="ARBA00001881"/>
    </source>
</evidence>
<comment type="catalytic activity">
    <reaction evidence="7">
        <text>N-formyl-4-amino-5-aminomethyl-2-methylpyrimidine + H2O = 4-amino-5-aminomethyl-2-methylpyrimidine + formate</text>
        <dbReference type="Rhea" id="RHEA:46212"/>
        <dbReference type="ChEBI" id="CHEBI:15377"/>
        <dbReference type="ChEBI" id="CHEBI:15740"/>
        <dbReference type="ChEBI" id="CHEBI:63416"/>
        <dbReference type="ChEBI" id="CHEBI:85895"/>
    </reaction>
</comment>
<evidence type="ECO:0000256" key="12">
    <source>
        <dbReference type="PIRSR" id="PIRSR003170-1"/>
    </source>
</evidence>
<dbReference type="AlphaFoldDB" id="A0A6J1AX64"/>
<dbReference type="Proteomes" id="UP000504621">
    <property type="component" value="Unplaced"/>
</dbReference>
<sequence>MEGKRGEEMGKTLMTETWLRNHRLLYVGATRHPFIRSIRDGNIDLSSFKTWLGQDYVFVRSFVPFVASVLSKACKGSDNSSNDVEVILGGMAALNDEIAWFKKEASKWGVQLSDIVPQKANQNYCRFLESLMSPEVEYTVAITAFWAIEAVYQESFAHCLEDGTKTPPELQETCQRWGNEGFGQYCNALRKIADRQLEKASDDVITKAEVTFLRVLEHEVDFWNISHGGTSTL</sequence>
<comment type="pathway">
    <text evidence="2">Cofactor biosynthesis; thiamine diphosphate biosynthesis.</text>
</comment>
<evidence type="ECO:0000256" key="8">
    <source>
        <dbReference type="ARBA" id="ARBA00060919"/>
    </source>
</evidence>
<dbReference type="PANTHER" id="PTHR43198:SF5">
    <property type="entry name" value="BIFUNCTIONAL TENA-E PROTEIN"/>
    <property type="match status" value="1"/>
</dbReference>
<dbReference type="GO" id="GO:0009228">
    <property type="term" value="P:thiamine biosynthetic process"/>
    <property type="evidence" value="ECO:0007669"/>
    <property type="project" value="UniProtKB-KW"/>
</dbReference>
<dbReference type="Pfam" id="PF03070">
    <property type="entry name" value="TENA_THI-4"/>
    <property type="match status" value="1"/>
</dbReference>
<dbReference type="InterPro" id="IPR050967">
    <property type="entry name" value="Thiamine_Salvage_TenA"/>
</dbReference>
<reference evidence="16" key="1">
    <citation type="submission" date="2025-08" db="UniProtKB">
        <authorList>
            <consortium name="RefSeq"/>
        </authorList>
    </citation>
    <scope>IDENTIFICATION</scope>
    <source>
        <tissue evidence="16">Leaf</tissue>
    </source>
</reference>
<dbReference type="SUPFAM" id="SSF48613">
    <property type="entry name" value="Heme oxygenase-like"/>
    <property type="match status" value="1"/>
</dbReference>
<feature type="active site" description="Proton donor" evidence="12">
    <location>
        <position position="219"/>
    </location>
</feature>
<proteinExistence type="inferred from homology"/>
<keyword evidence="6" id="KW-1015">Disulfide bond</keyword>
<feature type="binding site" evidence="13">
    <location>
        <position position="97"/>
    </location>
    <ligand>
        <name>substrate</name>
    </ligand>
</feature>
<dbReference type="OrthoDB" id="37730at2759"/>
<protein>
    <recommendedName>
        <fullName evidence="3">aminopyrimidine aminohydrolase</fullName>
        <ecNumber evidence="3">3.5.99.2</ecNumber>
    </recommendedName>
    <alternativeName>
        <fullName evidence="10">Aminopyrimidine aminohydrolase</fullName>
    </alternativeName>
    <alternativeName>
        <fullName evidence="11">Formylaminopyrimidine amidohydrolase</fullName>
    </alternativeName>
    <alternativeName>
        <fullName evidence="9">Formylaminopyrimidine deformylase</fullName>
    </alternativeName>
</protein>
<dbReference type="Gene3D" id="1.20.910.10">
    <property type="entry name" value="Heme oxygenase-like"/>
    <property type="match status" value="1"/>
</dbReference>
<dbReference type="InterPro" id="IPR004305">
    <property type="entry name" value="Thiaminase-2/PQQC"/>
</dbReference>
<dbReference type="PIRSF" id="PIRSF003170">
    <property type="entry name" value="Pet18p"/>
    <property type="match status" value="1"/>
</dbReference>
<evidence type="ECO:0000256" key="9">
    <source>
        <dbReference type="ARBA" id="ARBA00077314"/>
    </source>
</evidence>